<keyword evidence="1" id="KW-0547">Nucleotide-binding</keyword>
<keyword evidence="7" id="KW-1185">Reference proteome</keyword>
<keyword evidence="2" id="KW-0067">ATP-binding</keyword>
<dbReference type="Gene3D" id="3.40.50.300">
    <property type="entry name" value="P-loop containing nucleotide triphosphate hydrolases"/>
    <property type="match status" value="1"/>
</dbReference>
<dbReference type="PROSITE" id="PS00675">
    <property type="entry name" value="SIGMA54_INTERACT_1"/>
    <property type="match status" value="1"/>
</dbReference>
<dbReference type="PROSITE" id="PS50045">
    <property type="entry name" value="SIGMA54_INTERACT_4"/>
    <property type="match status" value="1"/>
</dbReference>
<dbReference type="InterPro" id="IPR002197">
    <property type="entry name" value="HTH_Fis"/>
</dbReference>
<keyword evidence="3" id="KW-0805">Transcription regulation</keyword>
<dbReference type="Gene3D" id="3.30.450.20">
    <property type="entry name" value="PAS domain"/>
    <property type="match status" value="1"/>
</dbReference>
<dbReference type="SUPFAM" id="SSF46689">
    <property type="entry name" value="Homeodomain-like"/>
    <property type="match status" value="1"/>
</dbReference>
<name>A0A1M6H0D3_9FIRM</name>
<dbReference type="GO" id="GO:0006355">
    <property type="term" value="P:regulation of DNA-templated transcription"/>
    <property type="evidence" value="ECO:0007669"/>
    <property type="project" value="InterPro"/>
</dbReference>
<dbReference type="CDD" id="cd00009">
    <property type="entry name" value="AAA"/>
    <property type="match status" value="1"/>
</dbReference>
<dbReference type="GO" id="GO:0043565">
    <property type="term" value="F:sequence-specific DNA binding"/>
    <property type="evidence" value="ECO:0007669"/>
    <property type="project" value="InterPro"/>
</dbReference>
<dbReference type="PROSITE" id="PS00688">
    <property type="entry name" value="SIGMA54_INTERACT_3"/>
    <property type="match status" value="1"/>
</dbReference>
<dbReference type="GO" id="GO:0005524">
    <property type="term" value="F:ATP binding"/>
    <property type="evidence" value="ECO:0007669"/>
    <property type="project" value="UniProtKB-KW"/>
</dbReference>
<dbReference type="InterPro" id="IPR027417">
    <property type="entry name" value="P-loop_NTPase"/>
</dbReference>
<dbReference type="InterPro" id="IPR002078">
    <property type="entry name" value="Sigma_54_int"/>
</dbReference>
<dbReference type="InterPro" id="IPR058031">
    <property type="entry name" value="AAA_lid_NorR"/>
</dbReference>
<dbReference type="InterPro" id="IPR025944">
    <property type="entry name" value="Sigma_54_int_dom_CS"/>
</dbReference>
<dbReference type="Gene3D" id="1.10.8.60">
    <property type="match status" value="1"/>
</dbReference>
<accession>A0A1M6H0D3</accession>
<dbReference type="STRING" id="1122184.SAMN02745176_02584"/>
<evidence type="ECO:0000313" key="6">
    <source>
        <dbReference type="EMBL" id="SHJ15635.1"/>
    </source>
</evidence>
<evidence type="ECO:0000256" key="1">
    <source>
        <dbReference type="ARBA" id="ARBA00022741"/>
    </source>
</evidence>
<dbReference type="Pfam" id="PF00158">
    <property type="entry name" value="Sigma54_activat"/>
    <property type="match status" value="1"/>
</dbReference>
<keyword evidence="6" id="KW-0238">DNA-binding</keyword>
<evidence type="ECO:0000256" key="2">
    <source>
        <dbReference type="ARBA" id="ARBA00022840"/>
    </source>
</evidence>
<reference evidence="6 7" key="1">
    <citation type="submission" date="2016-11" db="EMBL/GenBank/DDBJ databases">
        <authorList>
            <person name="Jaros S."/>
            <person name="Januszkiewicz K."/>
            <person name="Wedrychowicz H."/>
        </authorList>
    </citation>
    <scope>NUCLEOTIDE SEQUENCE [LARGE SCALE GENOMIC DNA]</scope>
    <source>
        <strain evidence="6 7">DSM 19022</strain>
    </source>
</reference>
<dbReference type="AlphaFoldDB" id="A0A1M6H0D3"/>
<dbReference type="InterPro" id="IPR009057">
    <property type="entry name" value="Homeodomain-like_sf"/>
</dbReference>
<dbReference type="InterPro" id="IPR025662">
    <property type="entry name" value="Sigma_54_int_dom_ATP-bd_1"/>
</dbReference>
<dbReference type="EMBL" id="FQZS01000018">
    <property type="protein sequence ID" value="SHJ15635.1"/>
    <property type="molecule type" value="Genomic_DNA"/>
</dbReference>
<feature type="domain" description="Sigma-54 factor interaction" evidence="5">
    <location>
        <begin position="274"/>
        <end position="504"/>
    </location>
</feature>
<dbReference type="PANTHER" id="PTHR32071">
    <property type="entry name" value="TRANSCRIPTIONAL REGULATORY PROTEIN"/>
    <property type="match status" value="1"/>
</dbReference>
<dbReference type="Pfam" id="PF25601">
    <property type="entry name" value="AAA_lid_14"/>
    <property type="match status" value="1"/>
</dbReference>
<evidence type="ECO:0000313" key="7">
    <source>
        <dbReference type="Proteomes" id="UP000184442"/>
    </source>
</evidence>
<dbReference type="Pfam" id="PF02954">
    <property type="entry name" value="HTH_8"/>
    <property type="match status" value="1"/>
</dbReference>
<dbReference type="SMART" id="SM00382">
    <property type="entry name" value="AAA"/>
    <property type="match status" value="1"/>
</dbReference>
<dbReference type="RefSeq" id="WP_073026596.1">
    <property type="nucleotide sequence ID" value="NZ_FQZS01000018.1"/>
</dbReference>
<dbReference type="FunFam" id="3.40.50.300:FF:000006">
    <property type="entry name" value="DNA-binding transcriptional regulator NtrC"/>
    <property type="match status" value="1"/>
</dbReference>
<dbReference type="Gene3D" id="1.10.10.60">
    <property type="entry name" value="Homeodomain-like"/>
    <property type="match status" value="1"/>
</dbReference>
<organism evidence="6 7">
    <name type="scientific">Lutispora thermophila DSM 19022</name>
    <dbReference type="NCBI Taxonomy" id="1122184"/>
    <lineage>
        <taxon>Bacteria</taxon>
        <taxon>Bacillati</taxon>
        <taxon>Bacillota</taxon>
        <taxon>Clostridia</taxon>
        <taxon>Lutisporales</taxon>
        <taxon>Lutisporaceae</taxon>
        <taxon>Lutispora</taxon>
    </lineage>
</organism>
<dbReference type="InterPro" id="IPR003593">
    <property type="entry name" value="AAA+_ATPase"/>
</dbReference>
<proteinExistence type="predicted"/>
<evidence type="ECO:0000256" key="4">
    <source>
        <dbReference type="ARBA" id="ARBA00023163"/>
    </source>
</evidence>
<sequence length="577" mass="65291">MSVLKSIKNELQHIIEAMNAVTSIDITIVDENMERIVATGILKEGVGQKAPVNSVFHSCLTTGQQYFIETPTVDSMCINCTNHSNCRELVEMCIPIKFNDEIIGVLGMCAFDRQAQQNLINNKESYIRFESQLGNIISTMLSEKKFGMMLEYRSSELLTLINSLNEGIIIMDNNNDVITTNKYIVEKLHLRNECPFPIKSILPAKVYEKLISNNFCGEIGPVNINGYEFIINANPILIKNEKTGIILVFSDFKKMRESVLNSAISKNLITFDYILGESEAFVYARQQAIQVAQSDVSVMLIGETGTGKEMFARAIHAASRRKNNIFLPINCGAIPENLIESELFGYEKGSFTGANATGKIGKFEICKDGTLFLDEIGDLPYAMQVKLLRALEEKEIIRVGGHTPIKVNPRIISACHGDLKAMVEEGTFREDLYYRLNVVPIFIPPLRERGYDIIILSRYFLKHFSQVYNKDLKGFTEECENFLMSYTFPGNIRELRNLIEYAVIFEESNLVGTENIRKKLGRTKERNNMTLGDMVKAYEKKIIESYLQHSGNSLEAKREVARQLGISIATLYRKLES</sequence>
<protein>
    <submittedName>
        <fullName evidence="6">Transcriptional regulator containing PAS, AAA-type ATPase, and DNA-binding Fis domains</fullName>
    </submittedName>
</protein>
<evidence type="ECO:0000256" key="3">
    <source>
        <dbReference type="ARBA" id="ARBA00023015"/>
    </source>
</evidence>
<gene>
    <name evidence="6" type="ORF">SAMN02745176_02584</name>
</gene>
<dbReference type="Proteomes" id="UP000184442">
    <property type="component" value="Unassembled WGS sequence"/>
</dbReference>
<keyword evidence="4" id="KW-0804">Transcription</keyword>
<dbReference type="SUPFAM" id="SSF52540">
    <property type="entry name" value="P-loop containing nucleoside triphosphate hydrolases"/>
    <property type="match status" value="1"/>
</dbReference>
<evidence type="ECO:0000259" key="5">
    <source>
        <dbReference type="PROSITE" id="PS50045"/>
    </source>
</evidence>